<evidence type="ECO:0000256" key="5">
    <source>
        <dbReference type="ARBA" id="ARBA00022927"/>
    </source>
</evidence>
<evidence type="ECO:0000256" key="6">
    <source>
        <dbReference type="ARBA" id="ARBA00022989"/>
    </source>
</evidence>
<keyword evidence="3 9" id="KW-0813">Transport</keyword>
<evidence type="ECO:0000313" key="11">
    <source>
        <dbReference type="EMBL" id="CAH7685400.1"/>
    </source>
</evidence>
<name>A0AAV0BFT9_PHAPC</name>
<keyword evidence="9" id="KW-0931">ER-Golgi transport</keyword>
<comment type="subcellular location">
    <subcellularLocation>
        <location evidence="1">Golgi apparatus membrane</location>
        <topology evidence="1">Single-pass type IV membrane protein</topology>
    </subcellularLocation>
</comment>
<dbReference type="InterPro" id="IPR023601">
    <property type="entry name" value="Golgi_SNAP_su1"/>
</dbReference>
<dbReference type="PANTHER" id="PTHR21094:SF2">
    <property type="entry name" value="GOLGI SNAP RECEPTOR COMPLEX MEMBER 1"/>
    <property type="match status" value="1"/>
</dbReference>
<dbReference type="PIRSF" id="PIRSF027109">
    <property type="entry name" value="Golgi_SNARE"/>
    <property type="match status" value="1"/>
</dbReference>
<dbReference type="GO" id="GO:0015031">
    <property type="term" value="P:protein transport"/>
    <property type="evidence" value="ECO:0007669"/>
    <property type="project" value="UniProtKB-KW"/>
</dbReference>
<evidence type="ECO:0000256" key="10">
    <source>
        <dbReference type="SAM" id="Phobius"/>
    </source>
</evidence>
<evidence type="ECO:0000256" key="8">
    <source>
        <dbReference type="ARBA" id="ARBA00023136"/>
    </source>
</evidence>
<evidence type="ECO:0000256" key="7">
    <source>
        <dbReference type="ARBA" id="ARBA00023034"/>
    </source>
</evidence>
<evidence type="ECO:0000256" key="9">
    <source>
        <dbReference type="PIRNR" id="PIRNR027109"/>
    </source>
</evidence>
<reference evidence="11" key="1">
    <citation type="submission" date="2022-06" db="EMBL/GenBank/DDBJ databases">
        <authorList>
            <consortium name="SYNGENTA / RWTH Aachen University"/>
        </authorList>
    </citation>
    <scope>NUCLEOTIDE SEQUENCE</scope>
</reference>
<dbReference type="EMBL" id="CALTRL010005721">
    <property type="protein sequence ID" value="CAH7685400.1"/>
    <property type="molecule type" value="Genomic_DNA"/>
</dbReference>
<dbReference type="GO" id="GO:0031201">
    <property type="term" value="C:SNARE complex"/>
    <property type="evidence" value="ECO:0007669"/>
    <property type="project" value="TreeGrafter"/>
</dbReference>
<evidence type="ECO:0000256" key="1">
    <source>
        <dbReference type="ARBA" id="ARBA00004409"/>
    </source>
</evidence>
<keyword evidence="5 9" id="KW-0653">Protein transport</keyword>
<dbReference type="PANTHER" id="PTHR21094">
    <property type="entry name" value="GOS-28 SNARE- RELATED"/>
    <property type="match status" value="1"/>
</dbReference>
<keyword evidence="8 9" id="KW-0472">Membrane</keyword>
<accession>A0AAV0BFT9</accession>
<dbReference type="GO" id="GO:0048219">
    <property type="term" value="P:inter-Golgi cisterna vesicle-mediated transport"/>
    <property type="evidence" value="ECO:0007669"/>
    <property type="project" value="TreeGrafter"/>
</dbReference>
<proteinExistence type="inferred from homology"/>
<keyword evidence="7 9" id="KW-0333">Golgi apparatus</keyword>
<dbReference type="AlphaFoldDB" id="A0AAV0BFT9"/>
<dbReference type="GO" id="GO:0005484">
    <property type="term" value="F:SNAP receptor activity"/>
    <property type="evidence" value="ECO:0007669"/>
    <property type="project" value="TreeGrafter"/>
</dbReference>
<comment type="subunit">
    <text evidence="9">Component of several multiprotein Golgi SNARE complexes.</text>
</comment>
<dbReference type="Proteomes" id="UP001153365">
    <property type="component" value="Unassembled WGS sequence"/>
</dbReference>
<dbReference type="GO" id="GO:0005797">
    <property type="term" value="C:Golgi medial cisterna"/>
    <property type="evidence" value="ECO:0007669"/>
    <property type="project" value="TreeGrafter"/>
</dbReference>
<dbReference type="GO" id="GO:0006888">
    <property type="term" value="P:endoplasmic reticulum to Golgi vesicle-mediated transport"/>
    <property type="evidence" value="ECO:0007669"/>
    <property type="project" value="InterPro"/>
</dbReference>
<protein>
    <recommendedName>
        <fullName evidence="9">Golgi SNAP receptor complex member 1</fullName>
    </recommendedName>
</protein>
<dbReference type="GO" id="GO:0005801">
    <property type="term" value="C:cis-Golgi network"/>
    <property type="evidence" value="ECO:0007669"/>
    <property type="project" value="InterPro"/>
</dbReference>
<feature type="transmembrane region" description="Helical" evidence="10">
    <location>
        <begin position="223"/>
        <end position="242"/>
    </location>
</feature>
<evidence type="ECO:0000256" key="2">
    <source>
        <dbReference type="ARBA" id="ARBA00008473"/>
    </source>
</evidence>
<organism evidence="11 12">
    <name type="scientific">Phakopsora pachyrhizi</name>
    <name type="common">Asian soybean rust disease fungus</name>
    <dbReference type="NCBI Taxonomy" id="170000"/>
    <lineage>
        <taxon>Eukaryota</taxon>
        <taxon>Fungi</taxon>
        <taxon>Dikarya</taxon>
        <taxon>Basidiomycota</taxon>
        <taxon>Pucciniomycotina</taxon>
        <taxon>Pucciniomycetes</taxon>
        <taxon>Pucciniales</taxon>
        <taxon>Phakopsoraceae</taxon>
        <taxon>Phakopsora</taxon>
    </lineage>
</organism>
<keyword evidence="6 10" id="KW-1133">Transmembrane helix</keyword>
<gene>
    <name evidence="11" type="ORF">PPACK8108_LOCUS19915</name>
</gene>
<evidence type="ECO:0000256" key="3">
    <source>
        <dbReference type="ARBA" id="ARBA00022448"/>
    </source>
</evidence>
<dbReference type="Pfam" id="PF12352">
    <property type="entry name" value="V-SNARE_C"/>
    <property type="match status" value="1"/>
</dbReference>
<keyword evidence="12" id="KW-1185">Reference proteome</keyword>
<keyword evidence="4 10" id="KW-0812">Transmembrane</keyword>
<dbReference type="GO" id="GO:0000139">
    <property type="term" value="C:Golgi membrane"/>
    <property type="evidence" value="ECO:0007669"/>
    <property type="project" value="UniProtKB-SubCell"/>
</dbReference>
<comment type="function">
    <text evidence="9">Involved in transport from the ER to the Golgi apparatus as well as in intra-Golgi transport. It belongs to a super-family of proteins called t-SNAREs or soluble NSF (N-ethylmaleimide-sensitive factor) attachment protein receptor.</text>
</comment>
<evidence type="ECO:0000313" key="12">
    <source>
        <dbReference type="Proteomes" id="UP001153365"/>
    </source>
</evidence>
<comment type="similarity">
    <text evidence="2 9">Belongs to the GOSR1 family.</text>
</comment>
<dbReference type="GO" id="GO:0006906">
    <property type="term" value="P:vesicle fusion"/>
    <property type="evidence" value="ECO:0007669"/>
    <property type="project" value="TreeGrafter"/>
</dbReference>
<evidence type="ECO:0000256" key="4">
    <source>
        <dbReference type="ARBA" id="ARBA00022692"/>
    </source>
</evidence>
<sequence length="243" mass="27607">MISLRFSCLPPRTAWDTLRRQIRTLENNLENHITTYAKLCTSISTGYSSNGKLNEISVAESRELEEQIEENFKQLSLLVDQIFRLIETTSPSPTPSMIHTCNRHKEILEDYTRDFRRTKTSLRECEQRASLLSSVRSEISAFKSSQASSLDEDNRHLNDRNSINSSSRLADDILGQAYETRYQFSAQRQSILGSNSRMGNVVSSIPGVNSLISMINSRRKRDTLILSIVAGSCTLMLLFATFR</sequence>
<comment type="caution">
    <text evidence="11">The sequence shown here is derived from an EMBL/GenBank/DDBJ whole genome shotgun (WGS) entry which is preliminary data.</text>
</comment>